<name>K2QCE2_9HYPH</name>
<dbReference type="NCBIfam" id="TIGR02771">
    <property type="entry name" value="TraF_Ti"/>
    <property type="match status" value="1"/>
</dbReference>
<evidence type="ECO:0000256" key="1">
    <source>
        <dbReference type="ARBA" id="ARBA00004418"/>
    </source>
</evidence>
<evidence type="ECO:0000256" key="6">
    <source>
        <dbReference type="SAM" id="Phobius"/>
    </source>
</evidence>
<dbReference type="GO" id="GO:0004252">
    <property type="term" value="F:serine-type endopeptidase activity"/>
    <property type="evidence" value="ECO:0007669"/>
    <property type="project" value="InterPro"/>
</dbReference>
<comment type="similarity">
    <text evidence="2">Belongs to the peptidase S26C family.</text>
</comment>
<comment type="subcellular location">
    <subcellularLocation>
        <location evidence="1">Periplasm</location>
    </subcellularLocation>
</comment>
<keyword evidence="6" id="KW-0812">Transmembrane</keyword>
<accession>K2QCE2</accession>
<dbReference type="InterPro" id="IPR014139">
    <property type="entry name" value="Peptidase_S26C_TraF"/>
</dbReference>
<dbReference type="EMBL" id="ALJF01000001">
    <property type="protein sequence ID" value="EKF61619.1"/>
    <property type="molecule type" value="Genomic_DNA"/>
</dbReference>
<dbReference type="STRING" id="1156935.QWE_00405"/>
<dbReference type="GO" id="GO:0042597">
    <property type="term" value="C:periplasmic space"/>
    <property type="evidence" value="ECO:0007669"/>
    <property type="project" value="UniProtKB-SubCell"/>
</dbReference>
<dbReference type="PATRIC" id="fig|1156935.5.peg.82"/>
<evidence type="ECO:0000313" key="8">
    <source>
        <dbReference type="EMBL" id="EKF61619.1"/>
    </source>
</evidence>
<dbReference type="OrthoDB" id="5360818at2"/>
<keyword evidence="8" id="KW-0378">Hydrolase</keyword>
<keyword evidence="8" id="KW-0645">Protease</keyword>
<dbReference type="AlphaFoldDB" id="K2QCE2"/>
<feature type="transmembrane region" description="Helical" evidence="6">
    <location>
        <begin position="20"/>
        <end position="41"/>
    </location>
</feature>
<keyword evidence="9" id="KW-1185">Reference proteome</keyword>
<protein>
    <submittedName>
        <fullName evidence="8">Conjugal transfer pilin processing protease TraF</fullName>
    </submittedName>
</protein>
<dbReference type="eggNOG" id="COG4959">
    <property type="taxonomic scope" value="Bacteria"/>
</dbReference>
<keyword evidence="6" id="KW-1133">Transmembrane helix</keyword>
<dbReference type="Pfam" id="PF10502">
    <property type="entry name" value="Peptidase_S26"/>
    <property type="match status" value="1"/>
</dbReference>
<feature type="domain" description="Peptidase S26" evidence="7">
    <location>
        <begin position="24"/>
        <end position="184"/>
    </location>
</feature>
<evidence type="ECO:0000256" key="2">
    <source>
        <dbReference type="ARBA" id="ARBA00005849"/>
    </source>
</evidence>
<keyword evidence="5" id="KW-0184">Conjugation</keyword>
<dbReference type="Gene3D" id="2.10.109.10">
    <property type="entry name" value="Umud Fragment, subunit A"/>
    <property type="match status" value="1"/>
</dbReference>
<dbReference type="NCBIfam" id="NF010412">
    <property type="entry name" value="PRK13838.1"/>
    <property type="match status" value="1"/>
</dbReference>
<evidence type="ECO:0000259" key="7">
    <source>
        <dbReference type="Pfam" id="PF10502"/>
    </source>
</evidence>
<dbReference type="GO" id="GO:0006465">
    <property type="term" value="P:signal peptide processing"/>
    <property type="evidence" value="ECO:0007669"/>
    <property type="project" value="InterPro"/>
</dbReference>
<dbReference type="SUPFAM" id="SSF51306">
    <property type="entry name" value="LexA/Signal peptidase"/>
    <property type="match status" value="1"/>
</dbReference>
<dbReference type="InterPro" id="IPR036286">
    <property type="entry name" value="LexA/Signal_pep-like_sf"/>
</dbReference>
<keyword evidence="6" id="KW-0472">Membrane</keyword>
<evidence type="ECO:0000256" key="3">
    <source>
        <dbReference type="ARBA" id="ARBA00022729"/>
    </source>
</evidence>
<dbReference type="Proteomes" id="UP000007123">
    <property type="component" value="Unassembled WGS sequence"/>
</dbReference>
<gene>
    <name evidence="8" type="ORF">QWE_00405</name>
</gene>
<keyword evidence="3" id="KW-0732">Signal</keyword>
<organism evidence="8 9">
    <name type="scientific">Agrobacterium albertimagni AOL15</name>
    <dbReference type="NCBI Taxonomy" id="1156935"/>
    <lineage>
        <taxon>Bacteria</taxon>
        <taxon>Pseudomonadati</taxon>
        <taxon>Pseudomonadota</taxon>
        <taxon>Alphaproteobacteria</taxon>
        <taxon>Hyphomicrobiales</taxon>
        <taxon>Rhizobiaceae</taxon>
        <taxon>Rhizobium/Agrobacterium group</taxon>
        <taxon>Agrobacterium</taxon>
    </lineage>
</organism>
<keyword evidence="4" id="KW-0574">Periplasm</keyword>
<dbReference type="InterPro" id="IPR019533">
    <property type="entry name" value="Peptidase_S26"/>
</dbReference>
<reference evidence="8 9" key="1">
    <citation type="journal article" date="2012" name="J. Bacteriol.">
        <title>Draft Genome Sequence of Agrobacterium albertimagni Strain AOL15.</title>
        <authorList>
            <person name="Trimble W.L."/>
            <person name="Phung le T."/>
            <person name="Meyer F."/>
            <person name="Gilbert J.A."/>
            <person name="Silver S."/>
        </authorList>
    </citation>
    <scope>NUCLEOTIDE SEQUENCE [LARGE SCALE GENOMIC DNA]</scope>
    <source>
        <strain evidence="8 9">AOL15</strain>
    </source>
</reference>
<dbReference type="MEROPS" id="S26.014"/>
<sequence>MTEVRKKATPVGCNRRRALVLLCAVVATMFAGMIGLGVAGFRINLTPSEALGVWRILPLDRKVEIDDLVFVCVPATDAMRAALERGYLRRGLCAGGFAPLIKTVVARSGQRIKIEDQVRIDGQVLPHSRLQPRDARGRQLMPFAGGTIPPGSVYLHSDFPASFDSRYFGPLPANNILGLAKKVWTYAP</sequence>
<proteinExistence type="inferred from homology"/>
<evidence type="ECO:0000256" key="4">
    <source>
        <dbReference type="ARBA" id="ARBA00022764"/>
    </source>
</evidence>
<evidence type="ECO:0000256" key="5">
    <source>
        <dbReference type="ARBA" id="ARBA00022971"/>
    </source>
</evidence>
<comment type="caution">
    <text evidence="8">The sequence shown here is derived from an EMBL/GenBank/DDBJ whole genome shotgun (WGS) entry which is preliminary data.</text>
</comment>
<evidence type="ECO:0000313" key="9">
    <source>
        <dbReference type="Proteomes" id="UP000007123"/>
    </source>
</evidence>